<dbReference type="Gene3D" id="3.10.105.10">
    <property type="entry name" value="Dipeptide-binding Protein, Domain 3"/>
    <property type="match status" value="1"/>
</dbReference>
<dbReference type="InterPro" id="IPR023765">
    <property type="entry name" value="SBP_5_CS"/>
</dbReference>
<keyword evidence="7" id="KW-1185">Reference proteome</keyword>
<feature type="domain" description="Solute-binding protein family 5" evidence="5">
    <location>
        <begin position="75"/>
        <end position="457"/>
    </location>
</feature>
<keyword evidence="2" id="KW-0813">Transport</keyword>
<dbReference type="PANTHER" id="PTHR30290:SF9">
    <property type="entry name" value="OLIGOPEPTIDE-BINDING PROTEIN APPA"/>
    <property type="match status" value="1"/>
</dbReference>
<protein>
    <submittedName>
        <fullName evidence="6">Heme-binding protein A</fullName>
    </submittedName>
</protein>
<dbReference type="SUPFAM" id="SSF53850">
    <property type="entry name" value="Periplasmic binding protein-like II"/>
    <property type="match status" value="1"/>
</dbReference>
<dbReference type="PROSITE" id="PS01040">
    <property type="entry name" value="SBP_BACTERIAL_5"/>
    <property type="match status" value="1"/>
</dbReference>
<evidence type="ECO:0000256" key="2">
    <source>
        <dbReference type="ARBA" id="ARBA00022448"/>
    </source>
</evidence>
<dbReference type="InterPro" id="IPR030678">
    <property type="entry name" value="Peptide/Ni-bd"/>
</dbReference>
<keyword evidence="3 4" id="KW-0732">Signal</keyword>
<name>A0A6S6Z5J9_9BURK</name>
<dbReference type="InterPro" id="IPR000914">
    <property type="entry name" value="SBP_5_dom"/>
</dbReference>
<dbReference type="PIRSF" id="PIRSF002741">
    <property type="entry name" value="MppA"/>
    <property type="match status" value="1"/>
</dbReference>
<dbReference type="Gene3D" id="3.40.190.10">
    <property type="entry name" value="Periplasmic binding protein-like II"/>
    <property type="match status" value="1"/>
</dbReference>
<dbReference type="AlphaFoldDB" id="A0A6S6Z5J9"/>
<dbReference type="CDD" id="cd08498">
    <property type="entry name" value="PBP2_NikA_DppA_OppA_like_2"/>
    <property type="match status" value="1"/>
</dbReference>
<dbReference type="Proteomes" id="UP000494108">
    <property type="component" value="Unassembled WGS sequence"/>
</dbReference>
<evidence type="ECO:0000256" key="4">
    <source>
        <dbReference type="SAM" id="SignalP"/>
    </source>
</evidence>
<dbReference type="EMBL" id="CADIJX010000004">
    <property type="protein sequence ID" value="CAB3658685.1"/>
    <property type="molecule type" value="Genomic_DNA"/>
</dbReference>
<dbReference type="GO" id="GO:1904680">
    <property type="term" value="F:peptide transmembrane transporter activity"/>
    <property type="evidence" value="ECO:0007669"/>
    <property type="project" value="TreeGrafter"/>
</dbReference>
<dbReference type="Gene3D" id="3.90.76.10">
    <property type="entry name" value="Dipeptide-binding Protein, Domain 1"/>
    <property type="match status" value="1"/>
</dbReference>
<gene>
    <name evidence="6" type="primary">hbpA_4</name>
    <name evidence="6" type="ORF">LMG3431_03206</name>
</gene>
<accession>A0A6S6Z5J9</accession>
<evidence type="ECO:0000256" key="1">
    <source>
        <dbReference type="ARBA" id="ARBA00005695"/>
    </source>
</evidence>
<reference evidence="6 7" key="1">
    <citation type="submission" date="2020-04" db="EMBL/GenBank/DDBJ databases">
        <authorList>
            <person name="De Canck E."/>
        </authorList>
    </citation>
    <scope>NUCLEOTIDE SEQUENCE [LARGE SCALE GENOMIC DNA]</scope>
    <source>
        <strain evidence="6 7">LMG 3431</strain>
    </source>
</reference>
<dbReference type="RefSeq" id="WP_175175506.1">
    <property type="nucleotide sequence ID" value="NZ_CADIJX010000004.1"/>
</dbReference>
<feature type="signal peptide" evidence="4">
    <location>
        <begin position="1"/>
        <end position="27"/>
    </location>
</feature>
<evidence type="ECO:0000256" key="3">
    <source>
        <dbReference type="ARBA" id="ARBA00022729"/>
    </source>
</evidence>
<dbReference type="PANTHER" id="PTHR30290">
    <property type="entry name" value="PERIPLASMIC BINDING COMPONENT OF ABC TRANSPORTER"/>
    <property type="match status" value="1"/>
</dbReference>
<sequence length="545" mass="59882">MSAQVFTRSALLACTLAACTAAMQVQAQSKPSTLTIGLSSEPTSMDPHYHQATPNDAMTSHMFETLVGQDAKMDLIPRLATAWKAVDDHTWEFTLREGVKFSNGQPFTAQDVIFTFCRVMNNEQSIGGSYPAIIQKFADVQARDGNTLVIKTHKPYPLLPNDLTRTAMLWSGIVEHGPITFDLKNKCGVTGPWPTVADFNGGRDVIGTGPYTLKSYVKGTGIELTRNEGYWGDKPAWQAVKMVPVPAAGPRLTGLLAGDFDLIENPAARDVKRISETPGYGYVITPSVRVVYFQFDVARSPSPTVKAADGKNPLQDVRVRRAISMAIDRKTIAARVMDGAATPANQFLPDGMFGTLRHPPELKYDPEGAKKLLAEAGYPNGFELTISSTNDRYINDAQISQAVAQYLSRVGIKTTVDAMTRSVYFPKRAKREFSFAMGGWSSETGEASSFLQYWVTRFDKEHGLGTSNYGGYDNPEFDSVFKRALVTVDPAEREKLLQQSLTLALADLPNIPLHFESSIWAFKKGLVYEGRADQYTLAMSAKPAK</sequence>
<dbReference type="Pfam" id="PF00496">
    <property type="entry name" value="SBP_bac_5"/>
    <property type="match status" value="1"/>
</dbReference>
<feature type="chain" id="PRO_5029018815" evidence="4">
    <location>
        <begin position="28"/>
        <end position="545"/>
    </location>
</feature>
<dbReference type="GO" id="GO:0030288">
    <property type="term" value="C:outer membrane-bounded periplasmic space"/>
    <property type="evidence" value="ECO:0007669"/>
    <property type="project" value="UniProtKB-ARBA"/>
</dbReference>
<comment type="similarity">
    <text evidence="1">Belongs to the bacterial solute-binding protein 5 family.</text>
</comment>
<organism evidence="6 7">
    <name type="scientific">Achromobacter pestifer</name>
    <dbReference type="NCBI Taxonomy" id="1353889"/>
    <lineage>
        <taxon>Bacteria</taxon>
        <taxon>Pseudomonadati</taxon>
        <taxon>Pseudomonadota</taxon>
        <taxon>Betaproteobacteria</taxon>
        <taxon>Burkholderiales</taxon>
        <taxon>Alcaligenaceae</taxon>
        <taxon>Achromobacter</taxon>
    </lineage>
</organism>
<proteinExistence type="inferred from homology"/>
<evidence type="ECO:0000313" key="6">
    <source>
        <dbReference type="EMBL" id="CAB3658685.1"/>
    </source>
</evidence>
<dbReference type="GO" id="GO:0015833">
    <property type="term" value="P:peptide transport"/>
    <property type="evidence" value="ECO:0007669"/>
    <property type="project" value="TreeGrafter"/>
</dbReference>
<dbReference type="GO" id="GO:0043190">
    <property type="term" value="C:ATP-binding cassette (ABC) transporter complex"/>
    <property type="evidence" value="ECO:0007669"/>
    <property type="project" value="InterPro"/>
</dbReference>
<evidence type="ECO:0000313" key="7">
    <source>
        <dbReference type="Proteomes" id="UP000494108"/>
    </source>
</evidence>
<evidence type="ECO:0000259" key="5">
    <source>
        <dbReference type="Pfam" id="PF00496"/>
    </source>
</evidence>
<dbReference type="InterPro" id="IPR039424">
    <property type="entry name" value="SBP_5"/>
</dbReference>